<dbReference type="GO" id="GO:0043565">
    <property type="term" value="F:sequence-specific DNA binding"/>
    <property type="evidence" value="ECO:0007669"/>
    <property type="project" value="InterPro"/>
</dbReference>
<name>A0AAE4Z5K2_9BACT</name>
<dbReference type="InterPro" id="IPR009057">
    <property type="entry name" value="Homeodomain-like_sf"/>
</dbReference>
<dbReference type="Pfam" id="PF12833">
    <property type="entry name" value="HTH_18"/>
    <property type="match status" value="1"/>
</dbReference>
<keyword evidence="1" id="KW-0805">Transcription regulation</keyword>
<dbReference type="SUPFAM" id="SSF52172">
    <property type="entry name" value="CheY-like"/>
    <property type="match status" value="1"/>
</dbReference>
<evidence type="ECO:0000256" key="2">
    <source>
        <dbReference type="ARBA" id="ARBA00023163"/>
    </source>
</evidence>
<dbReference type="PROSITE" id="PS01124">
    <property type="entry name" value="HTH_ARAC_FAMILY_2"/>
    <property type="match status" value="1"/>
</dbReference>
<evidence type="ECO:0000256" key="1">
    <source>
        <dbReference type="ARBA" id="ARBA00023015"/>
    </source>
</evidence>
<dbReference type="Proteomes" id="UP000702544">
    <property type="component" value="Unassembled WGS sequence"/>
</dbReference>
<dbReference type="Gene3D" id="1.10.10.60">
    <property type="entry name" value="Homeodomain-like"/>
    <property type="match status" value="1"/>
</dbReference>
<dbReference type="AlphaFoldDB" id="A0AAE4Z5K2"/>
<organism evidence="4 5">
    <name type="scientific">Candidatus Kutchimonas denitrificans</name>
    <dbReference type="NCBI Taxonomy" id="3056748"/>
    <lineage>
        <taxon>Bacteria</taxon>
        <taxon>Pseudomonadati</taxon>
        <taxon>Gemmatimonadota</taxon>
        <taxon>Gemmatimonadia</taxon>
        <taxon>Candidatus Palauibacterales</taxon>
        <taxon>Candidatus Palauibacteraceae</taxon>
        <taxon>Candidatus Kutchimonas</taxon>
    </lineage>
</organism>
<accession>A0AAE4Z5K2</accession>
<evidence type="ECO:0000259" key="3">
    <source>
        <dbReference type="PROSITE" id="PS01124"/>
    </source>
</evidence>
<evidence type="ECO:0000313" key="5">
    <source>
        <dbReference type="Proteomes" id="UP000702544"/>
    </source>
</evidence>
<gene>
    <name evidence="4" type="ORF">GWO12_03725</name>
</gene>
<evidence type="ECO:0000313" key="4">
    <source>
        <dbReference type="EMBL" id="NIR74210.1"/>
    </source>
</evidence>
<proteinExistence type="predicted"/>
<comment type="caution">
    <text evidence="4">The sequence shown here is derived from an EMBL/GenBank/DDBJ whole genome shotgun (WGS) entry which is preliminary data.</text>
</comment>
<protein>
    <submittedName>
        <fullName evidence="4">Helix-turn-helix domain-containing protein</fullName>
    </submittedName>
</protein>
<reference evidence="4 5" key="1">
    <citation type="submission" date="2020-01" db="EMBL/GenBank/DDBJ databases">
        <title>Genomes assembled from Gulf of Kutch pelagic sediment metagenomes.</title>
        <authorList>
            <person name="Chandrashekar M."/>
            <person name="Mahajan M.S."/>
            <person name="Dave K.J."/>
            <person name="Vatsa P."/>
            <person name="Nathani N.M."/>
        </authorList>
    </citation>
    <scope>NUCLEOTIDE SEQUENCE [LARGE SCALE GENOMIC DNA]</scope>
    <source>
        <strain evidence="4">KS3-K002</strain>
    </source>
</reference>
<dbReference type="InterPro" id="IPR018060">
    <property type="entry name" value="HTH_AraC"/>
</dbReference>
<dbReference type="GO" id="GO:0003700">
    <property type="term" value="F:DNA-binding transcription factor activity"/>
    <property type="evidence" value="ECO:0007669"/>
    <property type="project" value="InterPro"/>
</dbReference>
<dbReference type="SUPFAM" id="SSF46689">
    <property type="entry name" value="Homeodomain-like"/>
    <property type="match status" value="1"/>
</dbReference>
<keyword evidence="2" id="KW-0804">Transcription</keyword>
<dbReference type="EMBL" id="JAACAK010000028">
    <property type="protein sequence ID" value="NIR74210.1"/>
    <property type="molecule type" value="Genomic_DNA"/>
</dbReference>
<sequence>MREALEDAYDLTIAADWSELDHLIRREATEVIIVDPVRPDVVEVPAIERLRAYYPSLPVVLYMPFGPSLADALLRLGSIGVHRAVFFDHGDTEKALRQAVDEAVESSVPETILARILDGLAIDSAGVEGAFRLALGNVDTVRSALDWSSFLDLPHRTFYRTFREFGLPSPKTCLLWLRLMYAARLLEDPGYNPYDVVHRLGYSAPSNFWRHVQDTLGLRASELRYAATFETLLRRFLSDQLRARTGTEDSS</sequence>
<dbReference type="InterPro" id="IPR011006">
    <property type="entry name" value="CheY-like_superfamily"/>
</dbReference>
<feature type="domain" description="HTH araC/xylS-type" evidence="3">
    <location>
        <begin position="156"/>
        <end position="226"/>
    </location>
</feature>
<dbReference type="SMART" id="SM00342">
    <property type="entry name" value="HTH_ARAC"/>
    <property type="match status" value="1"/>
</dbReference>